<evidence type="ECO:0000313" key="2">
    <source>
        <dbReference type="EnsemblPlants" id="OMERI02G03110.1"/>
    </source>
</evidence>
<dbReference type="AlphaFoldDB" id="A0A0E0CEZ4"/>
<evidence type="ECO:0000313" key="3">
    <source>
        <dbReference type="Proteomes" id="UP000008021"/>
    </source>
</evidence>
<reference evidence="2" key="1">
    <citation type="submission" date="2015-04" db="UniProtKB">
        <authorList>
            <consortium name="EnsemblPlants"/>
        </authorList>
    </citation>
    <scope>IDENTIFICATION</scope>
</reference>
<protein>
    <submittedName>
        <fullName evidence="2">Uncharacterized protein</fullName>
    </submittedName>
</protein>
<proteinExistence type="predicted"/>
<dbReference type="EnsemblPlants" id="OMERI02G03110.1">
    <property type="protein sequence ID" value="OMERI02G03110.1"/>
    <property type="gene ID" value="OMERI02G03110"/>
</dbReference>
<dbReference type="Proteomes" id="UP000008021">
    <property type="component" value="Chromosome 2"/>
</dbReference>
<reference evidence="2" key="2">
    <citation type="submission" date="2018-05" db="EMBL/GenBank/DDBJ databases">
        <title>OmerRS3 (Oryza meridionalis Reference Sequence Version 3).</title>
        <authorList>
            <person name="Zhang J."/>
            <person name="Kudrna D."/>
            <person name="Lee S."/>
            <person name="Talag J."/>
            <person name="Welchert J."/>
            <person name="Wing R.A."/>
        </authorList>
    </citation>
    <scope>NUCLEOTIDE SEQUENCE [LARGE SCALE GENOMIC DNA]</scope>
    <source>
        <strain evidence="2">cv. OR44</strain>
    </source>
</reference>
<accession>A0A0E0CEZ4</accession>
<dbReference type="HOGENOM" id="CLU_137611_0_0_1"/>
<feature type="region of interest" description="Disordered" evidence="1">
    <location>
        <begin position="101"/>
        <end position="128"/>
    </location>
</feature>
<dbReference type="Gramene" id="OMERI02G03110.1">
    <property type="protein sequence ID" value="OMERI02G03110.1"/>
    <property type="gene ID" value="OMERI02G03110"/>
</dbReference>
<evidence type="ECO:0000256" key="1">
    <source>
        <dbReference type="SAM" id="MobiDB-lite"/>
    </source>
</evidence>
<keyword evidence="3" id="KW-1185">Reference proteome</keyword>
<sequence>MPATCSTIVLCRRSHISCRWVCARDGDGALCVESLLPSLFLVQSCLLSKSNIAFHIFIEFLDACGETSKFCTKLRDYEKPLVTWPSVASLASSVAIAPDQDGKKIRMGRRKESENKRKNERKKERLLP</sequence>
<organism evidence="2">
    <name type="scientific">Oryza meridionalis</name>
    <dbReference type="NCBI Taxonomy" id="40149"/>
    <lineage>
        <taxon>Eukaryota</taxon>
        <taxon>Viridiplantae</taxon>
        <taxon>Streptophyta</taxon>
        <taxon>Embryophyta</taxon>
        <taxon>Tracheophyta</taxon>
        <taxon>Spermatophyta</taxon>
        <taxon>Magnoliopsida</taxon>
        <taxon>Liliopsida</taxon>
        <taxon>Poales</taxon>
        <taxon>Poaceae</taxon>
        <taxon>BOP clade</taxon>
        <taxon>Oryzoideae</taxon>
        <taxon>Oryzeae</taxon>
        <taxon>Oryzinae</taxon>
        <taxon>Oryza</taxon>
    </lineage>
</organism>
<name>A0A0E0CEZ4_9ORYZ</name>